<sequence length="210" mass="24886">MKTLFRPVGLTEMKLILDLELKAFPPRLPEQPIFYPVLNKEYAAEIAHEWNTKDKFSGYVGFVTEFTVKCPFIDKYEEQIVGSRTHEELWIPSEELEEMNANIDGRIKLIDVFYGKEYEGITSDSEPFQEKTLMEQLRLWHELCVKDWTDFNQEIREQWKFIFMNYSYWVALDPTLVGLNEKLKNKVLSKMHECWKEHLSDISLLGGIHV</sequence>
<name>A0ABR8N4Z1_9BACL</name>
<dbReference type="RefSeq" id="WP_191207234.1">
    <property type="nucleotide sequence ID" value="NZ_JACXZA010000014.1"/>
</dbReference>
<dbReference type="Proteomes" id="UP000609346">
    <property type="component" value="Unassembled WGS sequence"/>
</dbReference>
<dbReference type="EMBL" id="JACXZA010000014">
    <property type="protein sequence ID" value="MBD3922945.1"/>
    <property type="molecule type" value="Genomic_DNA"/>
</dbReference>
<reference evidence="1 2" key="1">
    <citation type="submission" date="2020-09" db="EMBL/GenBank/DDBJ databases">
        <title>Paenibacillus sp. strain PR3 16S rRNA gene Genome sequencing and assembly.</title>
        <authorList>
            <person name="Kim J."/>
        </authorList>
    </citation>
    <scope>NUCLEOTIDE SEQUENCE [LARGE SCALE GENOMIC DNA]</scope>
    <source>
        <strain evidence="1 2">PR3</strain>
    </source>
</reference>
<protein>
    <submittedName>
        <fullName evidence="1">Uncharacterized protein</fullName>
    </submittedName>
</protein>
<proteinExistence type="predicted"/>
<accession>A0ABR8N4Z1</accession>
<comment type="caution">
    <text evidence="1">The sequence shown here is derived from an EMBL/GenBank/DDBJ whole genome shotgun (WGS) entry which is preliminary data.</text>
</comment>
<keyword evidence="2" id="KW-1185">Reference proteome</keyword>
<organism evidence="1 2">
    <name type="scientific">Paenibacillus terricola</name>
    <dbReference type="NCBI Taxonomy" id="2763503"/>
    <lineage>
        <taxon>Bacteria</taxon>
        <taxon>Bacillati</taxon>
        <taxon>Bacillota</taxon>
        <taxon>Bacilli</taxon>
        <taxon>Bacillales</taxon>
        <taxon>Paenibacillaceae</taxon>
        <taxon>Paenibacillus</taxon>
    </lineage>
</organism>
<gene>
    <name evidence="1" type="ORF">H8B09_29830</name>
</gene>
<evidence type="ECO:0000313" key="2">
    <source>
        <dbReference type="Proteomes" id="UP000609346"/>
    </source>
</evidence>
<evidence type="ECO:0000313" key="1">
    <source>
        <dbReference type="EMBL" id="MBD3922945.1"/>
    </source>
</evidence>